<dbReference type="Proteomes" id="UP000215059">
    <property type="component" value="Unassembled WGS sequence"/>
</dbReference>
<evidence type="ECO:0000313" key="6">
    <source>
        <dbReference type="EMBL" id="OYD59299.1"/>
    </source>
</evidence>
<dbReference type="Pfam" id="PF00293">
    <property type="entry name" value="NUDIX"/>
    <property type="match status" value="1"/>
</dbReference>
<dbReference type="InterPro" id="IPR015797">
    <property type="entry name" value="NUDIX_hydrolase-like_dom_sf"/>
</dbReference>
<dbReference type="OrthoDB" id="9816289at2"/>
<dbReference type="EMBL" id="NOII01000001">
    <property type="protein sequence ID" value="OYD59299.1"/>
    <property type="molecule type" value="Genomic_DNA"/>
</dbReference>
<dbReference type="PANTHER" id="PTHR43046:SF12">
    <property type="entry name" value="GDP-MANNOSE MANNOSYL HYDROLASE"/>
    <property type="match status" value="1"/>
</dbReference>
<dbReference type="Gene3D" id="3.90.79.10">
    <property type="entry name" value="Nucleoside Triphosphate Pyrophosphohydrolase"/>
    <property type="match status" value="1"/>
</dbReference>
<dbReference type="InterPro" id="IPR020476">
    <property type="entry name" value="Nudix_hydrolase"/>
</dbReference>
<dbReference type="GO" id="GO:0016787">
    <property type="term" value="F:hydrolase activity"/>
    <property type="evidence" value="ECO:0007669"/>
    <property type="project" value="UniProtKB-KW"/>
</dbReference>
<comment type="cofactor">
    <cofactor evidence="1">
        <name>Mg(2+)</name>
        <dbReference type="ChEBI" id="CHEBI:18420"/>
    </cofactor>
</comment>
<dbReference type="PROSITE" id="PS51462">
    <property type="entry name" value="NUDIX"/>
    <property type="match status" value="1"/>
</dbReference>
<gene>
    <name evidence="6" type="ORF">CGZ90_05250</name>
</gene>
<dbReference type="CDD" id="cd02883">
    <property type="entry name" value="NUDIX_Hydrolase"/>
    <property type="match status" value="1"/>
</dbReference>
<accession>A0A235FDI2</accession>
<dbReference type="PROSITE" id="PS00893">
    <property type="entry name" value="NUDIX_BOX"/>
    <property type="match status" value="1"/>
</dbReference>
<protein>
    <submittedName>
        <fullName evidence="6">DNA mismatch repair protein MutT</fullName>
    </submittedName>
</protein>
<evidence type="ECO:0000256" key="4">
    <source>
        <dbReference type="RuleBase" id="RU003476"/>
    </source>
</evidence>
<reference evidence="6 7" key="1">
    <citation type="submission" date="2017-07" db="EMBL/GenBank/DDBJ databases">
        <title>Fictibacillus sp. nov. GDSW-R2A3 Genome sequencing and assembly.</title>
        <authorList>
            <person name="Mayilraj S."/>
        </authorList>
    </citation>
    <scope>NUCLEOTIDE SEQUENCE [LARGE SCALE GENOMIC DNA]</scope>
    <source>
        <strain evidence="6 7">GDSW-R2A3</strain>
    </source>
</reference>
<organism evidence="6 7">
    <name type="scientific">Fictibacillus aquaticus</name>
    <dbReference type="NCBI Taxonomy" id="2021314"/>
    <lineage>
        <taxon>Bacteria</taxon>
        <taxon>Bacillati</taxon>
        <taxon>Bacillota</taxon>
        <taxon>Bacilli</taxon>
        <taxon>Bacillales</taxon>
        <taxon>Fictibacillaceae</taxon>
        <taxon>Fictibacillus</taxon>
    </lineage>
</organism>
<proteinExistence type="inferred from homology"/>
<sequence length="142" mass="15658">MKRVDVAYTVLVDETSEKVLMVKNRGEDGSYFTLPGGAVEKGETLQEAAIREAREETGLSVEVGGLLNICEAFFEKRGHHAVFFTFVGKVTGGHIHISMPDEIEEVVWMDMTEAKKFIFGGESWTESISSQPAVPYVLKGTV</sequence>
<evidence type="ECO:0000259" key="5">
    <source>
        <dbReference type="PROSITE" id="PS51462"/>
    </source>
</evidence>
<name>A0A235FDI2_9BACL</name>
<dbReference type="PRINTS" id="PR00502">
    <property type="entry name" value="NUDIXFAMILY"/>
</dbReference>
<dbReference type="PANTHER" id="PTHR43046">
    <property type="entry name" value="GDP-MANNOSE MANNOSYL HYDROLASE"/>
    <property type="match status" value="1"/>
</dbReference>
<keyword evidence="2 4" id="KW-0378">Hydrolase</keyword>
<evidence type="ECO:0000256" key="3">
    <source>
        <dbReference type="ARBA" id="ARBA00022842"/>
    </source>
</evidence>
<dbReference type="RefSeq" id="WP_094251260.1">
    <property type="nucleotide sequence ID" value="NZ_JBHLXL010000001.1"/>
</dbReference>
<evidence type="ECO:0000256" key="1">
    <source>
        <dbReference type="ARBA" id="ARBA00001946"/>
    </source>
</evidence>
<evidence type="ECO:0000313" key="7">
    <source>
        <dbReference type="Proteomes" id="UP000215059"/>
    </source>
</evidence>
<comment type="similarity">
    <text evidence="4">Belongs to the Nudix hydrolase family.</text>
</comment>
<keyword evidence="7" id="KW-1185">Reference proteome</keyword>
<comment type="caution">
    <text evidence="6">The sequence shown here is derived from an EMBL/GenBank/DDBJ whole genome shotgun (WGS) entry which is preliminary data.</text>
</comment>
<keyword evidence="3" id="KW-0460">Magnesium</keyword>
<evidence type="ECO:0000256" key="2">
    <source>
        <dbReference type="ARBA" id="ARBA00022801"/>
    </source>
</evidence>
<dbReference type="InterPro" id="IPR000086">
    <property type="entry name" value="NUDIX_hydrolase_dom"/>
</dbReference>
<dbReference type="AlphaFoldDB" id="A0A235FDI2"/>
<dbReference type="SUPFAM" id="SSF55811">
    <property type="entry name" value="Nudix"/>
    <property type="match status" value="1"/>
</dbReference>
<dbReference type="InterPro" id="IPR020084">
    <property type="entry name" value="NUDIX_hydrolase_CS"/>
</dbReference>
<feature type="domain" description="Nudix hydrolase" evidence="5">
    <location>
        <begin position="2"/>
        <end position="136"/>
    </location>
</feature>